<accession>A0A1G5CWC1</accession>
<dbReference type="Gene3D" id="3.40.50.620">
    <property type="entry name" value="HUPs"/>
    <property type="match status" value="1"/>
</dbReference>
<dbReference type="InterPro" id="IPR014729">
    <property type="entry name" value="Rossmann-like_a/b/a_fold"/>
</dbReference>
<dbReference type="OrthoDB" id="9803818at2"/>
<sequence>MENIVNINPSEQIEKITKWIRDWFEENGKTASAVIGLSGGKDSTIVAALLVKALGKDRVVGVMMPNGEQKDIADSQKVAELLDIKTYTVNIAPAVDGEKKALEEAGVTISNDAQINTPPRIRMATLYAIAQSLPNGGRVANTCNRSEDYVGYSTKYGDAAGDFSPCSAFLVTEMRMIGDALGLPKDLIHKTPSDGLCGLSDEDKLGFTYDTLDRYILTGVCEDEALKAKIDRLHNINLHKLKTIPMYTK</sequence>
<dbReference type="PANTHER" id="PTHR23090:SF9">
    <property type="entry name" value="GLUTAMINE-DEPENDENT NAD(+) SYNTHETASE"/>
    <property type="match status" value="1"/>
</dbReference>
<dbReference type="RefSeq" id="WP_074461926.1">
    <property type="nucleotide sequence ID" value="NZ_FMUR01000007.1"/>
</dbReference>
<evidence type="ECO:0000313" key="9">
    <source>
        <dbReference type="EMBL" id="SCY06551.1"/>
    </source>
</evidence>
<dbReference type="GO" id="GO:0008795">
    <property type="term" value="F:NAD+ synthase activity"/>
    <property type="evidence" value="ECO:0007669"/>
    <property type="project" value="UniProtKB-EC"/>
</dbReference>
<keyword evidence="10" id="KW-1185">Reference proteome</keyword>
<organism evidence="9 10">
    <name type="scientific">Butyrivibrio hungatei</name>
    <dbReference type="NCBI Taxonomy" id="185008"/>
    <lineage>
        <taxon>Bacteria</taxon>
        <taxon>Bacillati</taxon>
        <taxon>Bacillota</taxon>
        <taxon>Clostridia</taxon>
        <taxon>Lachnospirales</taxon>
        <taxon>Lachnospiraceae</taxon>
        <taxon>Butyrivibrio</taxon>
    </lineage>
</organism>
<dbReference type="GO" id="GO:0009435">
    <property type="term" value="P:NAD+ biosynthetic process"/>
    <property type="evidence" value="ECO:0007669"/>
    <property type="project" value="UniProtKB-UniPathway"/>
</dbReference>
<keyword evidence="4 6" id="KW-0067">ATP-binding</keyword>
<evidence type="ECO:0000256" key="1">
    <source>
        <dbReference type="ARBA" id="ARBA00004790"/>
    </source>
</evidence>
<dbReference type="SUPFAM" id="SSF52402">
    <property type="entry name" value="Adenine nucleotide alpha hydrolases-like"/>
    <property type="match status" value="1"/>
</dbReference>
<evidence type="ECO:0000256" key="4">
    <source>
        <dbReference type="ARBA" id="ARBA00022840"/>
    </source>
</evidence>
<evidence type="ECO:0000313" key="10">
    <source>
        <dbReference type="Proteomes" id="UP000183047"/>
    </source>
</evidence>
<evidence type="ECO:0000256" key="3">
    <source>
        <dbReference type="ARBA" id="ARBA00022741"/>
    </source>
</evidence>
<evidence type="ECO:0000259" key="8">
    <source>
        <dbReference type="Pfam" id="PF02540"/>
    </source>
</evidence>
<dbReference type="GO" id="GO:0003952">
    <property type="term" value="F:NAD+ synthase (glutamine-hydrolyzing) activity"/>
    <property type="evidence" value="ECO:0007669"/>
    <property type="project" value="InterPro"/>
</dbReference>
<evidence type="ECO:0000256" key="7">
    <source>
        <dbReference type="RuleBase" id="RU003812"/>
    </source>
</evidence>
<evidence type="ECO:0000256" key="6">
    <source>
        <dbReference type="RuleBase" id="RU003811"/>
    </source>
</evidence>
<keyword evidence="3 6" id="KW-0547">Nucleotide-binding</keyword>
<gene>
    <name evidence="9" type="ORF">SAMN02910451_01255</name>
</gene>
<dbReference type="Pfam" id="PF02540">
    <property type="entry name" value="NAD_synthase"/>
    <property type="match status" value="1"/>
</dbReference>
<name>A0A1G5CWC1_9FIRM</name>
<dbReference type="InterPro" id="IPR003694">
    <property type="entry name" value="NAD_synthase"/>
</dbReference>
<comment type="catalytic activity">
    <reaction evidence="7">
        <text>deamido-NAD(+) + NH4(+) + ATP = AMP + diphosphate + NAD(+) + H(+)</text>
        <dbReference type="Rhea" id="RHEA:21188"/>
        <dbReference type="ChEBI" id="CHEBI:15378"/>
        <dbReference type="ChEBI" id="CHEBI:28938"/>
        <dbReference type="ChEBI" id="CHEBI:30616"/>
        <dbReference type="ChEBI" id="CHEBI:33019"/>
        <dbReference type="ChEBI" id="CHEBI:57540"/>
        <dbReference type="ChEBI" id="CHEBI:58437"/>
        <dbReference type="ChEBI" id="CHEBI:456215"/>
        <dbReference type="EC" id="6.3.1.5"/>
    </reaction>
</comment>
<dbReference type="CDD" id="cd00553">
    <property type="entry name" value="NAD_synthase"/>
    <property type="match status" value="1"/>
</dbReference>
<evidence type="ECO:0000256" key="2">
    <source>
        <dbReference type="ARBA" id="ARBA00022598"/>
    </source>
</evidence>
<dbReference type="PANTHER" id="PTHR23090">
    <property type="entry name" value="NH 3 /GLUTAMINE-DEPENDENT NAD + SYNTHETASE"/>
    <property type="match status" value="1"/>
</dbReference>
<dbReference type="NCBIfam" id="TIGR00552">
    <property type="entry name" value="nadE"/>
    <property type="match status" value="1"/>
</dbReference>
<keyword evidence="5 6" id="KW-0520">NAD</keyword>
<feature type="domain" description="NAD/GMP synthase" evidence="8">
    <location>
        <begin position="13"/>
        <end position="244"/>
    </location>
</feature>
<dbReference type="UniPathway" id="UPA00253">
    <property type="reaction ID" value="UER00333"/>
</dbReference>
<protein>
    <recommendedName>
        <fullName evidence="7">NH(3)-dependent NAD(+) synthetase</fullName>
        <ecNumber evidence="7">6.3.1.5</ecNumber>
    </recommendedName>
</protein>
<dbReference type="GO" id="GO:0004359">
    <property type="term" value="F:glutaminase activity"/>
    <property type="evidence" value="ECO:0007669"/>
    <property type="project" value="InterPro"/>
</dbReference>
<dbReference type="InterPro" id="IPR022310">
    <property type="entry name" value="NAD/GMP_synthase"/>
</dbReference>
<dbReference type="STRING" id="185008.bhn_I2366"/>
<dbReference type="GO" id="GO:0005524">
    <property type="term" value="F:ATP binding"/>
    <property type="evidence" value="ECO:0007669"/>
    <property type="project" value="UniProtKB-KW"/>
</dbReference>
<dbReference type="Proteomes" id="UP000183047">
    <property type="component" value="Unassembled WGS sequence"/>
</dbReference>
<dbReference type="AlphaFoldDB" id="A0A1G5CWC1"/>
<reference evidence="10" key="1">
    <citation type="submission" date="2016-10" db="EMBL/GenBank/DDBJ databases">
        <authorList>
            <person name="Varghese N."/>
            <person name="Submissions S."/>
        </authorList>
    </citation>
    <scope>NUCLEOTIDE SEQUENCE [LARGE SCALE GENOMIC DNA]</scope>
    <source>
        <strain evidence="10">XBD2006</strain>
    </source>
</reference>
<dbReference type="EMBL" id="FMUR01000007">
    <property type="protein sequence ID" value="SCY06551.1"/>
    <property type="molecule type" value="Genomic_DNA"/>
</dbReference>
<dbReference type="EC" id="6.3.1.5" evidence="7"/>
<dbReference type="GO" id="GO:0005737">
    <property type="term" value="C:cytoplasm"/>
    <property type="evidence" value="ECO:0007669"/>
    <property type="project" value="InterPro"/>
</dbReference>
<evidence type="ECO:0000256" key="5">
    <source>
        <dbReference type="ARBA" id="ARBA00023027"/>
    </source>
</evidence>
<comment type="pathway">
    <text evidence="1">Cofactor biosynthesis; NAD(+) biosynthesis.</text>
</comment>
<proteinExistence type="inferred from homology"/>
<keyword evidence="2 6" id="KW-0436">Ligase</keyword>
<comment type="similarity">
    <text evidence="6">Belongs to the NAD synthetase family.</text>
</comment>